<dbReference type="AlphaFoldDB" id="M0LQ10"/>
<sequence length="730" mass="75550">MGLFDTIRRAVGGDDSSTDRDEQAAGDNRPSDDGPELRDTATLDPATFREYAERVVDGADPLTFDPEALARLDTAIEESYDGKTAGDDAGVTEYTENTVRFGSYLGELLLRAYNGEWVQSDGRWGVTVAGPDDEVTVAVFDVAARSFGDEPVFAAVVTRLESELALDTAQGIDDGGARDADETDADSIVSEPTRIVSRVDDGQADERDAPPESTATDAQTGVAAGDTADSAPSQAVETEPTRVVRRIESGTETDDQSHDTGPTPVISEVADEPQHEAPPDNEAGGSASDTAGDADPDSTDSASDDTGSEPSTGETASDGATISSSDAEPATDTAVEQSADETAADHPTAEIPVAETLSDASSDGPTADTTAAGETTTDDVVTADEETTGDDAVTADEAATYIDEAESSFDSATADSPDDAPAAETPFEDSAVDSRDEDGTSETAATKAGTDISADEAATDAADDGAVGEPTDDDPTPDSSPDASSDAAPDAEVASETTVDESPTDTADAAAADDAPAAVAESDAGELFDDSPDTSVPVGDAETTDTSEHAASQDVTADETAATAATDESELSASTDSDPTTGSMARSWEPDTVRADHADTAVEFAEFWGEHDLDFSPTSLSRLDDLVDAEWDDERFAETTFGSDASFDDRAFTSVVRELGGYFGEVLVRELDGEWSDETDHEAAVVVGGPDGQFAVPVFQVAITSLRKQAVFGRSYDALLEDLGRDGPTR</sequence>
<evidence type="ECO:0000256" key="1">
    <source>
        <dbReference type="SAM" id="MobiDB-lite"/>
    </source>
</evidence>
<dbReference type="PATRIC" id="fig|1227453.3.peg.196"/>
<name>M0LQ10_HALJT</name>
<feature type="compositionally biased region" description="Acidic residues" evidence="1">
    <location>
        <begin position="292"/>
        <end position="307"/>
    </location>
</feature>
<feature type="compositionally biased region" description="Polar residues" evidence="1">
    <location>
        <begin position="309"/>
        <end position="326"/>
    </location>
</feature>
<feature type="region of interest" description="Disordered" evidence="1">
    <location>
        <begin position="171"/>
        <end position="592"/>
    </location>
</feature>
<dbReference type="EMBL" id="AOLY01000004">
    <property type="protein sequence ID" value="EMA34529.1"/>
    <property type="molecule type" value="Genomic_DNA"/>
</dbReference>
<protein>
    <submittedName>
        <fullName evidence="2">Uncharacterized protein</fullName>
    </submittedName>
</protein>
<feature type="compositionally biased region" description="Low complexity" evidence="1">
    <location>
        <begin position="554"/>
        <end position="575"/>
    </location>
</feature>
<dbReference type="RefSeq" id="WP_004590267.1">
    <property type="nucleotide sequence ID" value="NZ_AOLY01000004.1"/>
</dbReference>
<dbReference type="STRING" id="1227453.C444_00972"/>
<feature type="compositionally biased region" description="Low complexity" evidence="1">
    <location>
        <begin position="408"/>
        <end position="423"/>
    </location>
</feature>
<feature type="compositionally biased region" description="Low complexity" evidence="1">
    <location>
        <begin position="358"/>
        <end position="380"/>
    </location>
</feature>
<feature type="compositionally biased region" description="Low complexity" evidence="1">
    <location>
        <begin position="504"/>
        <end position="522"/>
    </location>
</feature>
<feature type="region of interest" description="Disordered" evidence="1">
    <location>
        <begin position="1"/>
        <end position="44"/>
    </location>
</feature>
<evidence type="ECO:0000313" key="2">
    <source>
        <dbReference type="EMBL" id="EMA34529.1"/>
    </source>
</evidence>
<keyword evidence="3" id="KW-1185">Reference proteome</keyword>
<proteinExistence type="predicted"/>
<evidence type="ECO:0000313" key="3">
    <source>
        <dbReference type="Proteomes" id="UP000011524"/>
    </source>
</evidence>
<comment type="caution">
    <text evidence="2">The sequence shown here is derived from an EMBL/GenBank/DDBJ whole genome shotgun (WGS) entry which is preliminary data.</text>
</comment>
<feature type="compositionally biased region" description="Basic and acidic residues" evidence="1">
    <location>
        <begin position="239"/>
        <end position="249"/>
    </location>
</feature>
<feature type="compositionally biased region" description="Acidic residues" evidence="1">
    <location>
        <begin position="453"/>
        <end position="463"/>
    </location>
</feature>
<dbReference type="OrthoDB" id="241816at2157"/>
<accession>M0LQ10</accession>
<dbReference type="Proteomes" id="UP000011524">
    <property type="component" value="Unassembled WGS sequence"/>
</dbReference>
<gene>
    <name evidence="2" type="ORF">C444_00972</name>
</gene>
<organism evidence="2 3">
    <name type="scientific">Haloarcula japonica (strain ATCC 49778 / DSM 6131 / JCM 7785 / NBRC 101032 / NCIMB 13157 / TR-1)</name>
    <dbReference type="NCBI Taxonomy" id="1227453"/>
    <lineage>
        <taxon>Archaea</taxon>
        <taxon>Methanobacteriati</taxon>
        <taxon>Methanobacteriota</taxon>
        <taxon>Stenosarchaea group</taxon>
        <taxon>Halobacteria</taxon>
        <taxon>Halobacteriales</taxon>
        <taxon>Haloarculaceae</taxon>
        <taxon>Haloarcula</taxon>
    </lineage>
</organism>
<feature type="compositionally biased region" description="Basic and acidic residues" evidence="1">
    <location>
        <begin position="1"/>
        <end position="41"/>
    </location>
</feature>
<feature type="compositionally biased region" description="Low complexity" evidence="1">
    <location>
        <begin position="477"/>
        <end position="491"/>
    </location>
</feature>
<feature type="compositionally biased region" description="Acidic residues" evidence="1">
    <location>
        <begin position="523"/>
        <end position="532"/>
    </location>
</feature>
<dbReference type="eggNOG" id="arCOG03730">
    <property type="taxonomic scope" value="Archaea"/>
</dbReference>
<feature type="compositionally biased region" description="Basic and acidic residues" evidence="1">
    <location>
        <begin position="197"/>
        <end position="210"/>
    </location>
</feature>
<reference evidence="2 3" key="1">
    <citation type="journal article" date="2014" name="PLoS Genet.">
        <title>Phylogenetically driven sequencing of extremely halophilic archaea reveals strategies for static and dynamic osmo-response.</title>
        <authorList>
            <person name="Becker E.A."/>
            <person name="Seitzer P.M."/>
            <person name="Tritt A."/>
            <person name="Larsen D."/>
            <person name="Krusor M."/>
            <person name="Yao A.I."/>
            <person name="Wu D."/>
            <person name="Madern D."/>
            <person name="Eisen J.A."/>
            <person name="Darling A.E."/>
            <person name="Facciotti M.T."/>
        </authorList>
    </citation>
    <scope>NUCLEOTIDE SEQUENCE [LARGE SCALE GENOMIC DNA]</scope>
    <source>
        <strain evidence="3">ATCC 49778 / DSM 6131 / JCM 7785 / NBRC 101032 / NCIMB 13157 / TR-1</strain>
    </source>
</reference>
<feature type="compositionally biased region" description="Low complexity" evidence="1">
    <location>
        <begin position="390"/>
        <end position="400"/>
    </location>
</feature>